<dbReference type="Proteomes" id="UP001201273">
    <property type="component" value="Unassembled WGS sequence"/>
</dbReference>
<keyword evidence="3" id="KW-1185">Reference proteome</keyword>
<dbReference type="PANTHER" id="PTHR12788:SF10">
    <property type="entry name" value="PROTEIN-TYROSINE SULFOTRANSFERASE"/>
    <property type="match status" value="1"/>
</dbReference>
<proteinExistence type="predicted"/>
<dbReference type="InterPro" id="IPR027417">
    <property type="entry name" value="P-loop_NTPase"/>
</dbReference>
<keyword evidence="1" id="KW-0808">Transferase</keyword>
<evidence type="ECO:0000256" key="1">
    <source>
        <dbReference type="ARBA" id="ARBA00022679"/>
    </source>
</evidence>
<dbReference type="Pfam" id="PF13469">
    <property type="entry name" value="Sulfotransfer_3"/>
    <property type="match status" value="1"/>
</dbReference>
<evidence type="ECO:0000313" key="2">
    <source>
        <dbReference type="EMBL" id="MCE2594207.1"/>
    </source>
</evidence>
<reference evidence="2 3" key="1">
    <citation type="journal article" date="2022" name="Environ. Microbiol. Rep.">
        <title>Eco-phylogenetic analyses reveal divergent evolution of vitamin B12 metabolism in the marine bacterial family 'Psychromonadaceae'.</title>
        <authorList>
            <person name="Jin X."/>
            <person name="Yang Y."/>
            <person name="Cao H."/>
            <person name="Gao B."/>
            <person name="Zhao Z."/>
        </authorList>
    </citation>
    <scope>NUCLEOTIDE SEQUENCE [LARGE SCALE GENOMIC DNA]</scope>
    <source>
        <strain evidence="2 3">MKS20</strain>
    </source>
</reference>
<name>A0ABS8W7X3_9GAMM</name>
<evidence type="ECO:0000313" key="3">
    <source>
        <dbReference type="Proteomes" id="UP001201273"/>
    </source>
</evidence>
<dbReference type="PANTHER" id="PTHR12788">
    <property type="entry name" value="PROTEIN-TYROSINE SULFOTRANSFERASE 2"/>
    <property type="match status" value="1"/>
</dbReference>
<comment type="caution">
    <text evidence="2">The sequence shown here is derived from an EMBL/GenBank/DDBJ whole genome shotgun (WGS) entry which is preliminary data.</text>
</comment>
<gene>
    <name evidence="2" type="ORF">K6Y31_05195</name>
</gene>
<dbReference type="RefSeq" id="WP_233051785.1">
    <property type="nucleotide sequence ID" value="NZ_JAIMJA010000004.1"/>
</dbReference>
<sequence>MDKFFIIGPPRSGTTLLQFMLRSHPNISIPTGESHFFVPLLKGYSSPKTRQDITSLLDDIRHFNIDFFDTDLHGLPADIEQVEAELNKQDYHSMAEFIDALYQLNAQGEGKSVWGEKTPYYIRHIPLLARHFPDAKFIAIVRDGRDVALSMMDRCHDFGVHNVYTAAQHWNYYLEPLRLALNSEYNDRIITLNYEDLIAQPTQILTEALNFIGQDFHPDVINNFKVKSAQPSELQTPKLAADIDNKNANKWMSKMTKRDIALFNQVCHDNLNYFNYTTQASLDAPTALYKPLYKLENYLKTLLQPSHSKIKKSHLS</sequence>
<dbReference type="SUPFAM" id="SSF52540">
    <property type="entry name" value="P-loop containing nucleoside triphosphate hydrolases"/>
    <property type="match status" value="1"/>
</dbReference>
<accession>A0ABS8W7X3</accession>
<organism evidence="2 3">
    <name type="scientific">Motilimonas cestriensis</name>
    <dbReference type="NCBI Taxonomy" id="2742685"/>
    <lineage>
        <taxon>Bacteria</taxon>
        <taxon>Pseudomonadati</taxon>
        <taxon>Pseudomonadota</taxon>
        <taxon>Gammaproteobacteria</taxon>
        <taxon>Alteromonadales</taxon>
        <taxon>Alteromonadales genera incertae sedis</taxon>
        <taxon>Motilimonas</taxon>
    </lineage>
</organism>
<dbReference type="InterPro" id="IPR026634">
    <property type="entry name" value="TPST-like"/>
</dbReference>
<dbReference type="Gene3D" id="3.40.50.300">
    <property type="entry name" value="P-loop containing nucleotide triphosphate hydrolases"/>
    <property type="match status" value="1"/>
</dbReference>
<dbReference type="EMBL" id="JAIMJA010000004">
    <property type="protein sequence ID" value="MCE2594207.1"/>
    <property type="molecule type" value="Genomic_DNA"/>
</dbReference>
<protein>
    <submittedName>
        <fullName evidence="2">Sulfotransferase</fullName>
    </submittedName>
</protein>